<dbReference type="GO" id="GO:0008233">
    <property type="term" value="F:peptidase activity"/>
    <property type="evidence" value="ECO:0007669"/>
    <property type="project" value="UniProtKB-KW"/>
</dbReference>
<keyword evidence="2" id="KW-0720">Serine protease</keyword>
<dbReference type="Proteomes" id="UP001301140">
    <property type="component" value="Unassembled WGS sequence"/>
</dbReference>
<comment type="similarity">
    <text evidence="1">Belongs to the peptidase S1C family.</text>
</comment>
<dbReference type="InterPro" id="IPR036034">
    <property type="entry name" value="PDZ_sf"/>
</dbReference>
<accession>A0AAP3XSR2</accession>
<evidence type="ECO:0000313" key="5">
    <source>
        <dbReference type="Proteomes" id="UP001301140"/>
    </source>
</evidence>
<dbReference type="PROSITE" id="PS50106">
    <property type="entry name" value="PDZ"/>
    <property type="match status" value="1"/>
</dbReference>
<evidence type="ECO:0000313" key="4">
    <source>
        <dbReference type="EMBL" id="MDF1587328.1"/>
    </source>
</evidence>
<dbReference type="PANTHER" id="PTHR22939">
    <property type="entry name" value="SERINE PROTEASE FAMILY S1C HTRA-RELATED"/>
    <property type="match status" value="1"/>
</dbReference>
<sequence length="327" mass="34588">MPVVSSEEWTIPATAQPDPAALAFALDPVLDAVVQLRAVVPAEAFTASNLGTERHGSAVIIGKGELALTVGYLVNEAEQVWLTSRRGTVVPAHVLAYDFATGFGLLRLFDDLGVQPLELGSSGPLEPGSDLLMVAAGGRASALQTSLVAKREFAGYWEYLLEEALFTVPAHPHWGGAACIGPDGRLVGIGSLLIQAEMTAEKAVTGNMVVPIDVLRPILGELSRSGRVDRPARPWLGLHLVEQRGLLTVIGVAPGGPAEKAGLEEGDVIAALAGEPTEDLADFYRQLWALGPAGVTVPLTVVSDGEERLVQVVSTDRELMLHMPRRH</sequence>
<evidence type="ECO:0000256" key="2">
    <source>
        <dbReference type="ARBA" id="ARBA00022825"/>
    </source>
</evidence>
<evidence type="ECO:0000256" key="1">
    <source>
        <dbReference type="ARBA" id="ARBA00010541"/>
    </source>
</evidence>
<dbReference type="InterPro" id="IPR001478">
    <property type="entry name" value="PDZ"/>
</dbReference>
<organism evidence="4 5">
    <name type="scientific">Marinimicrococcus flavescens</name>
    <dbReference type="NCBI Taxonomy" id="3031815"/>
    <lineage>
        <taxon>Bacteria</taxon>
        <taxon>Pseudomonadati</taxon>
        <taxon>Pseudomonadota</taxon>
        <taxon>Alphaproteobacteria</taxon>
        <taxon>Geminicoccales</taxon>
        <taxon>Geminicoccaceae</taxon>
        <taxon>Marinimicrococcus</taxon>
    </lineage>
</organism>
<keyword evidence="4" id="KW-0645">Protease</keyword>
<dbReference type="SMART" id="SM00228">
    <property type="entry name" value="PDZ"/>
    <property type="match status" value="1"/>
</dbReference>
<evidence type="ECO:0000259" key="3">
    <source>
        <dbReference type="PROSITE" id="PS50106"/>
    </source>
</evidence>
<dbReference type="Pfam" id="PF13365">
    <property type="entry name" value="Trypsin_2"/>
    <property type="match status" value="1"/>
</dbReference>
<dbReference type="SUPFAM" id="SSF50156">
    <property type="entry name" value="PDZ domain-like"/>
    <property type="match status" value="1"/>
</dbReference>
<dbReference type="InterPro" id="IPR009003">
    <property type="entry name" value="Peptidase_S1_PA"/>
</dbReference>
<proteinExistence type="inferred from homology"/>
<keyword evidence="5" id="KW-1185">Reference proteome</keyword>
<name>A0AAP3XSR2_9PROT</name>
<comment type="caution">
    <text evidence="4">The sequence shown here is derived from an EMBL/GenBank/DDBJ whole genome shotgun (WGS) entry which is preliminary data.</text>
</comment>
<keyword evidence="2" id="KW-0378">Hydrolase</keyword>
<dbReference type="Pfam" id="PF13180">
    <property type="entry name" value="PDZ_2"/>
    <property type="match status" value="1"/>
</dbReference>
<feature type="domain" description="PDZ" evidence="3">
    <location>
        <begin position="219"/>
        <end position="280"/>
    </location>
</feature>
<dbReference type="GO" id="GO:0006508">
    <property type="term" value="P:proteolysis"/>
    <property type="evidence" value="ECO:0007669"/>
    <property type="project" value="UniProtKB-KW"/>
</dbReference>
<dbReference type="RefSeq" id="WP_407660516.1">
    <property type="nucleotide sequence ID" value="NZ_JARGEQ010000126.1"/>
</dbReference>
<dbReference type="EMBL" id="JARGEQ010000126">
    <property type="protein sequence ID" value="MDF1587328.1"/>
    <property type="molecule type" value="Genomic_DNA"/>
</dbReference>
<dbReference type="SUPFAM" id="SSF50494">
    <property type="entry name" value="Trypsin-like serine proteases"/>
    <property type="match status" value="1"/>
</dbReference>
<dbReference type="Gene3D" id="2.30.42.10">
    <property type="match status" value="1"/>
</dbReference>
<dbReference type="PANTHER" id="PTHR22939:SF129">
    <property type="entry name" value="SERINE PROTEASE HTRA2, MITOCHONDRIAL"/>
    <property type="match status" value="1"/>
</dbReference>
<protein>
    <submittedName>
        <fullName evidence="4">S1C family serine protease</fullName>
    </submittedName>
</protein>
<dbReference type="AlphaFoldDB" id="A0AAP3XSR2"/>
<reference evidence="4 5" key="1">
    <citation type="submission" date="2023-03" db="EMBL/GenBank/DDBJ databases">
        <title>YIM 152171 draft genome.</title>
        <authorList>
            <person name="Yang Z."/>
        </authorList>
    </citation>
    <scope>NUCLEOTIDE SEQUENCE [LARGE SCALE GENOMIC DNA]</scope>
    <source>
        <strain evidence="4 5">YIM 152171</strain>
    </source>
</reference>
<dbReference type="Gene3D" id="2.40.10.120">
    <property type="match status" value="1"/>
</dbReference>
<gene>
    <name evidence="4" type="ORF">PZ740_13155</name>
</gene>